<dbReference type="EMBL" id="MKHE01000003">
    <property type="protein sequence ID" value="OWK16638.1"/>
    <property type="molecule type" value="Genomic_DNA"/>
</dbReference>
<name>A0A212DEG7_CEREH</name>
<dbReference type="AlphaFoldDB" id="A0A212DEG7"/>
<keyword evidence="3" id="KW-1185">Reference proteome</keyword>
<evidence type="ECO:0000313" key="3">
    <source>
        <dbReference type="Proteomes" id="UP000242450"/>
    </source>
</evidence>
<gene>
    <name evidence="2" type="ORF">Celaphus_00011708</name>
</gene>
<feature type="non-terminal residue" evidence="2">
    <location>
        <position position="99"/>
    </location>
</feature>
<sequence length="99" mass="11051">MYNVGQLLPGVGIYKVKHGFVLCCPELQQTRRARLRWGHRPGAIHHAQVVRGPGAIGELCAQICSESWDSYHYEKEKNTPLLETKEEGLGGSTDVNHPE</sequence>
<comment type="caution">
    <text evidence="2">The sequence shown here is derived from an EMBL/GenBank/DDBJ whole genome shotgun (WGS) entry which is preliminary data.</text>
</comment>
<proteinExistence type="predicted"/>
<accession>A0A212DEG7</accession>
<reference evidence="2 3" key="1">
    <citation type="journal article" date="2018" name="Mol. Genet. Genomics">
        <title>The red deer Cervus elaphus genome CerEla1.0: sequencing, annotating, genes, and chromosomes.</title>
        <authorList>
            <person name="Bana N.A."/>
            <person name="Nyiri A."/>
            <person name="Nagy J."/>
            <person name="Frank K."/>
            <person name="Nagy T."/>
            <person name="Steger V."/>
            <person name="Schiller M."/>
            <person name="Lakatos P."/>
            <person name="Sugar L."/>
            <person name="Horn P."/>
            <person name="Barta E."/>
            <person name="Orosz L."/>
        </authorList>
    </citation>
    <scope>NUCLEOTIDE SEQUENCE [LARGE SCALE GENOMIC DNA]</scope>
    <source>
        <strain evidence="2">Hungarian</strain>
    </source>
</reference>
<protein>
    <submittedName>
        <fullName evidence="2">Uncharacterized protein</fullName>
    </submittedName>
</protein>
<evidence type="ECO:0000256" key="1">
    <source>
        <dbReference type="SAM" id="MobiDB-lite"/>
    </source>
</evidence>
<feature type="compositionally biased region" description="Basic and acidic residues" evidence="1">
    <location>
        <begin position="79"/>
        <end position="88"/>
    </location>
</feature>
<organism evidence="2 3">
    <name type="scientific">Cervus elaphus hippelaphus</name>
    <name type="common">European red deer</name>
    <dbReference type="NCBI Taxonomy" id="46360"/>
    <lineage>
        <taxon>Eukaryota</taxon>
        <taxon>Metazoa</taxon>
        <taxon>Chordata</taxon>
        <taxon>Craniata</taxon>
        <taxon>Vertebrata</taxon>
        <taxon>Euteleostomi</taxon>
        <taxon>Mammalia</taxon>
        <taxon>Eutheria</taxon>
        <taxon>Laurasiatheria</taxon>
        <taxon>Artiodactyla</taxon>
        <taxon>Ruminantia</taxon>
        <taxon>Pecora</taxon>
        <taxon>Cervidae</taxon>
        <taxon>Cervinae</taxon>
        <taxon>Cervus</taxon>
    </lineage>
</organism>
<feature type="region of interest" description="Disordered" evidence="1">
    <location>
        <begin position="79"/>
        <end position="99"/>
    </location>
</feature>
<evidence type="ECO:0000313" key="2">
    <source>
        <dbReference type="EMBL" id="OWK16638.1"/>
    </source>
</evidence>
<dbReference type="Proteomes" id="UP000242450">
    <property type="component" value="Chromosome 3"/>
</dbReference>